<reference evidence="1" key="1">
    <citation type="submission" date="2013-12" db="EMBL/GenBank/DDBJ databases">
        <title>A Varibaculum cambriense genome reconstructed from a premature infant gut community with otherwise low bacterial novelty that shifts toward anaerobic metabolism during the third week of life.</title>
        <authorList>
            <person name="Brown C.T."/>
            <person name="Sharon I."/>
            <person name="Thomas B.C."/>
            <person name="Castelle C.J."/>
            <person name="Morowitz M.J."/>
            <person name="Banfield J.F."/>
        </authorList>
    </citation>
    <scope>NUCLEOTIDE SEQUENCE</scope>
</reference>
<comment type="caution">
    <text evidence="1">The sequence shown here is derived from an EMBL/GenBank/DDBJ whole genome shotgun (WGS) entry which is preliminary data.</text>
</comment>
<proteinExistence type="predicted"/>
<name>W1XY97_9ZZZZ</name>
<sequence>PADSVLFAGIEDEHFYFVHSYAAKTDPADLGPSAVMTGNPYSRRSYEIFPRRAPQVGASHATFEDRKSV</sequence>
<dbReference type="EMBL" id="AZMM01010446">
    <property type="protein sequence ID" value="ETJ35156.1"/>
    <property type="molecule type" value="Genomic_DNA"/>
</dbReference>
<dbReference type="AlphaFoldDB" id="W1XY97"/>
<protein>
    <submittedName>
        <fullName evidence="1">Imidazole glycerol phosphate synthase subunit HisH</fullName>
    </submittedName>
</protein>
<organism evidence="1">
    <name type="scientific">human gut metagenome</name>
    <dbReference type="NCBI Taxonomy" id="408170"/>
    <lineage>
        <taxon>unclassified sequences</taxon>
        <taxon>metagenomes</taxon>
        <taxon>organismal metagenomes</taxon>
    </lineage>
</organism>
<feature type="non-terminal residue" evidence="1">
    <location>
        <position position="69"/>
    </location>
</feature>
<evidence type="ECO:0000313" key="1">
    <source>
        <dbReference type="EMBL" id="ETJ35156.1"/>
    </source>
</evidence>
<feature type="non-terminal residue" evidence="1">
    <location>
        <position position="1"/>
    </location>
</feature>
<gene>
    <name evidence="1" type="ORF">Q604_UNBC10446G0001</name>
</gene>
<accession>W1XY97</accession>